<evidence type="ECO:0000256" key="10">
    <source>
        <dbReference type="ARBA" id="ARBA00047690"/>
    </source>
</evidence>
<keyword evidence="14" id="KW-1185">Reference proteome</keyword>
<comment type="caution">
    <text evidence="11">Lacks conserved residue(s) required for the propagation of feature annotation.</text>
</comment>
<comment type="caution">
    <text evidence="13">The sequence shown here is derived from an EMBL/GenBank/DDBJ whole genome shotgun (WGS) entry which is preliminary data.</text>
</comment>
<evidence type="ECO:0000256" key="12">
    <source>
        <dbReference type="SAM" id="MobiDB-lite"/>
    </source>
</evidence>
<dbReference type="InterPro" id="IPR006369">
    <property type="entry name" value="Protohaem_IX_farnesylTrfase"/>
</dbReference>
<dbReference type="AlphaFoldDB" id="A0A3N6MF68"/>
<keyword evidence="7 11" id="KW-1133">Transmembrane helix</keyword>
<keyword evidence="6 11" id="KW-0812">Transmembrane</keyword>
<dbReference type="CDD" id="cd13957">
    <property type="entry name" value="PT_UbiA_Cox10"/>
    <property type="match status" value="1"/>
</dbReference>
<dbReference type="GO" id="GO:0008495">
    <property type="term" value="F:protoheme IX farnesyltransferase activity"/>
    <property type="evidence" value="ECO:0007669"/>
    <property type="project" value="UniProtKB-UniRule"/>
</dbReference>
<name>A0A3N6MF68_NATCH</name>
<sequence length="469" mass="48669">MNRPSFTSLLLWVTVGTYLLVSLGAAGAGTSLPASVTIAHHATAGVVGVLLLAVVAVAWIRRVPMPVRTGVTLALALYPVQAALGYLHAGTAGDSFAVGHLLGGIAIFVALLLTLTWHLDSVDFPSANPTEPVTPSRLETPAESTDATTGPGERENPATEGVVASSDESATDAPDGRLHAVGRTVLAYAELMKLRLAWLLCLLALAGMGLATATGAPLEGVTVVTTLTAGILAIGASGTFNHVYERDRDRKMSRTADRPVVTDRVSPRRAFVFGIALAVVSLGLMVALVNALSALLTAAAIVYYSFVYTVVLKPNTTWNIAIGGGSGALPALIGWAAVTGGIGLPAIVLAGIVVLWTPAHFYNLAIAHAEDYAAGGYPMLPVVRSVALTRRRILYSMGATLLATVLLIGITDLGPIAAGVSALFGGAFVWTVARQYRETSTRAAYRSFHASNAYLGALLAVVLLEFLVL</sequence>
<feature type="transmembrane region" description="Helical" evidence="11">
    <location>
        <begin position="71"/>
        <end position="89"/>
    </location>
</feature>
<evidence type="ECO:0000256" key="8">
    <source>
        <dbReference type="ARBA" id="ARBA00023133"/>
    </source>
</evidence>
<feature type="transmembrane region" description="Helical" evidence="11">
    <location>
        <begin position="393"/>
        <end position="410"/>
    </location>
</feature>
<organism evidence="13 14">
    <name type="scientific">Natrarchaeobius chitinivorans</name>
    <dbReference type="NCBI Taxonomy" id="1679083"/>
    <lineage>
        <taxon>Archaea</taxon>
        <taxon>Methanobacteriati</taxon>
        <taxon>Methanobacteriota</taxon>
        <taxon>Stenosarchaea group</taxon>
        <taxon>Halobacteria</taxon>
        <taxon>Halobacteriales</taxon>
        <taxon>Natrialbaceae</taxon>
        <taxon>Natrarchaeobius</taxon>
    </lineage>
</organism>
<keyword evidence="5 11" id="KW-0808">Transferase</keyword>
<dbReference type="RefSeq" id="WP_124195062.1">
    <property type="nucleotide sequence ID" value="NZ_REGA01000005.1"/>
</dbReference>
<feature type="transmembrane region" description="Helical" evidence="11">
    <location>
        <begin position="271"/>
        <end position="304"/>
    </location>
</feature>
<evidence type="ECO:0000256" key="2">
    <source>
        <dbReference type="ARBA" id="ARBA00004651"/>
    </source>
</evidence>
<evidence type="ECO:0000256" key="7">
    <source>
        <dbReference type="ARBA" id="ARBA00022989"/>
    </source>
</evidence>
<dbReference type="Gene3D" id="1.10.357.140">
    <property type="entry name" value="UbiA prenyltransferase"/>
    <property type="match status" value="1"/>
</dbReference>
<keyword evidence="8 11" id="KW-0350">Heme biosynthesis</keyword>
<comment type="similarity">
    <text evidence="4">In the C-terminal section; belongs to the UbiA prenyltransferase family. Protoheme IX farnesyltransferase subfamily.</text>
</comment>
<evidence type="ECO:0000256" key="4">
    <source>
        <dbReference type="ARBA" id="ARBA00010223"/>
    </source>
</evidence>
<evidence type="ECO:0000256" key="11">
    <source>
        <dbReference type="HAMAP-Rule" id="MF_00154"/>
    </source>
</evidence>
<keyword evidence="11" id="KW-1003">Cell membrane</keyword>
<dbReference type="EMBL" id="REGA01000005">
    <property type="protein sequence ID" value="RQG95350.1"/>
    <property type="molecule type" value="Genomic_DNA"/>
</dbReference>
<evidence type="ECO:0000256" key="3">
    <source>
        <dbReference type="ARBA" id="ARBA00004919"/>
    </source>
</evidence>
<dbReference type="InterPro" id="IPR000537">
    <property type="entry name" value="UbiA_prenyltransferase"/>
</dbReference>
<dbReference type="Pfam" id="PF01040">
    <property type="entry name" value="UbiA"/>
    <property type="match status" value="1"/>
</dbReference>
<dbReference type="HAMAP" id="MF_00154">
    <property type="entry name" value="CyoE_CtaB"/>
    <property type="match status" value="1"/>
</dbReference>
<dbReference type="PANTHER" id="PTHR43448">
    <property type="entry name" value="PROTOHEME IX FARNESYLTRANSFERASE, MITOCHONDRIAL"/>
    <property type="match status" value="1"/>
</dbReference>
<feature type="transmembrane region" description="Helical" evidence="11">
    <location>
        <begin position="416"/>
        <end position="436"/>
    </location>
</feature>
<comment type="catalytic activity">
    <reaction evidence="10 11">
        <text>heme b + (2E,6E)-farnesyl diphosphate + H2O = Fe(II)-heme o + diphosphate</text>
        <dbReference type="Rhea" id="RHEA:28070"/>
        <dbReference type="ChEBI" id="CHEBI:15377"/>
        <dbReference type="ChEBI" id="CHEBI:33019"/>
        <dbReference type="ChEBI" id="CHEBI:60344"/>
        <dbReference type="ChEBI" id="CHEBI:60530"/>
        <dbReference type="ChEBI" id="CHEBI:175763"/>
        <dbReference type="EC" id="2.5.1.141"/>
    </reaction>
</comment>
<feature type="transmembrane region" description="Helical" evidence="11">
    <location>
        <begin position="38"/>
        <end position="59"/>
    </location>
</feature>
<evidence type="ECO:0000256" key="6">
    <source>
        <dbReference type="ARBA" id="ARBA00022692"/>
    </source>
</evidence>
<feature type="region of interest" description="Disordered" evidence="12">
    <location>
        <begin position="128"/>
        <end position="175"/>
    </location>
</feature>
<dbReference type="GO" id="GO:0048034">
    <property type="term" value="P:heme O biosynthetic process"/>
    <property type="evidence" value="ECO:0007669"/>
    <property type="project" value="UniProtKB-UniRule"/>
</dbReference>
<feature type="transmembrane region" description="Helical" evidence="11">
    <location>
        <begin position="448"/>
        <end position="468"/>
    </location>
</feature>
<gene>
    <name evidence="13" type="primary">cyoE</name>
    <name evidence="11" type="synonym">ctaB</name>
    <name evidence="13" type="ORF">EA473_07740</name>
</gene>
<accession>A0A3N6MF68</accession>
<dbReference type="NCBIfam" id="NF003349">
    <property type="entry name" value="PRK04375.1-2"/>
    <property type="match status" value="1"/>
</dbReference>
<proteinExistence type="inferred from homology"/>
<dbReference type="OrthoDB" id="131615at2157"/>
<dbReference type="NCBIfam" id="TIGR01473">
    <property type="entry name" value="cyoE_ctaB"/>
    <property type="match status" value="1"/>
</dbReference>
<reference evidence="13 14" key="1">
    <citation type="submission" date="2018-10" db="EMBL/GenBank/DDBJ databases">
        <title>Natrarchaeobius chitinivorans gen. nov., sp. nov., and Natrarchaeobius haloalkaliphilus sp. nov., alkaliphilic, chitin-utilizing haloarchaea from hypersaline alkaline lakes.</title>
        <authorList>
            <person name="Sorokin D.Y."/>
            <person name="Elcheninov A.G."/>
            <person name="Kostrikina N.A."/>
            <person name="Bale N.J."/>
            <person name="Sinninghe Damste J.S."/>
            <person name="Khijniak T.V."/>
            <person name="Kublanov I.V."/>
            <person name="Toshchakov S.V."/>
        </authorList>
    </citation>
    <scope>NUCLEOTIDE SEQUENCE [LARGE SCALE GENOMIC DNA]</scope>
    <source>
        <strain evidence="13 14">AArcht4T</strain>
    </source>
</reference>
<feature type="transmembrane region" description="Helical" evidence="11">
    <location>
        <begin position="222"/>
        <end position="244"/>
    </location>
</feature>
<dbReference type="EC" id="2.5.1.141" evidence="11"/>
<dbReference type="Proteomes" id="UP000282323">
    <property type="component" value="Unassembled WGS sequence"/>
</dbReference>
<evidence type="ECO:0000256" key="9">
    <source>
        <dbReference type="ARBA" id="ARBA00023136"/>
    </source>
</evidence>
<comment type="miscellaneous">
    <text evidence="11">Carbon 2 of the heme B porphyrin ring is defined according to the Fischer nomenclature.</text>
</comment>
<dbReference type="GO" id="GO:0005886">
    <property type="term" value="C:plasma membrane"/>
    <property type="evidence" value="ECO:0007669"/>
    <property type="project" value="UniProtKB-SubCell"/>
</dbReference>
<comment type="function">
    <text evidence="1 11">Converts heme B (protoheme IX) to heme O by substitution of the vinyl group on carbon 2 of heme B porphyrin ring with a hydroxyethyl farnesyl side group.</text>
</comment>
<feature type="transmembrane region" description="Helical" evidence="11">
    <location>
        <begin position="332"/>
        <end position="356"/>
    </location>
</feature>
<evidence type="ECO:0000313" key="14">
    <source>
        <dbReference type="Proteomes" id="UP000282323"/>
    </source>
</evidence>
<comment type="pathway">
    <text evidence="3 11">Porphyrin-containing compound metabolism; heme O biosynthesis; heme O from protoheme: step 1/1.</text>
</comment>
<dbReference type="PANTHER" id="PTHR43448:SF2">
    <property type="entry name" value="PROTOHEME IX FARNESYLTRANSFERASE, MITOCHONDRIAL"/>
    <property type="match status" value="1"/>
</dbReference>
<dbReference type="InterPro" id="IPR044878">
    <property type="entry name" value="UbiA_sf"/>
</dbReference>
<evidence type="ECO:0000313" key="13">
    <source>
        <dbReference type="EMBL" id="RQG95350.1"/>
    </source>
</evidence>
<keyword evidence="9 11" id="KW-0472">Membrane</keyword>
<dbReference type="UniPathway" id="UPA00834">
    <property type="reaction ID" value="UER00712"/>
</dbReference>
<protein>
    <recommendedName>
        <fullName evidence="11">Protoheme IX farnesyltransferase</fullName>
        <ecNumber evidence="11">2.5.1.141</ecNumber>
    </recommendedName>
    <alternativeName>
        <fullName evidence="11">Heme B farnesyltransferase</fullName>
    </alternativeName>
    <alternativeName>
        <fullName evidence="11">Heme O synthase</fullName>
    </alternativeName>
</protein>
<comment type="subcellular location">
    <subcellularLocation>
        <location evidence="2 11">Cell membrane</location>
        <topology evidence="2 11">Multi-pass membrane protein</topology>
    </subcellularLocation>
</comment>
<feature type="transmembrane region" description="Helical" evidence="11">
    <location>
        <begin position="95"/>
        <end position="115"/>
    </location>
</feature>
<evidence type="ECO:0000256" key="5">
    <source>
        <dbReference type="ARBA" id="ARBA00022679"/>
    </source>
</evidence>
<evidence type="ECO:0000256" key="1">
    <source>
        <dbReference type="ARBA" id="ARBA00004019"/>
    </source>
</evidence>
<feature type="transmembrane region" description="Helical" evidence="11">
    <location>
        <begin position="196"/>
        <end position="216"/>
    </location>
</feature>
<comment type="similarity">
    <text evidence="11">Belongs to the UbiA prenyltransferase family. Protoheme IX farnesyltransferase subfamily.</text>
</comment>